<accession>A0ABT3CGD3</accession>
<proteinExistence type="predicted"/>
<dbReference type="Gene3D" id="3.90.640.20">
    <property type="entry name" value="Heat-shock cognate protein, ATPase"/>
    <property type="match status" value="1"/>
</dbReference>
<dbReference type="Pfam" id="PF11738">
    <property type="entry name" value="DUF3298"/>
    <property type="match status" value="1"/>
</dbReference>
<organism evidence="3 4">
    <name type="scientific">Mycolicibacterium komossense</name>
    <dbReference type="NCBI Taxonomy" id="1779"/>
    <lineage>
        <taxon>Bacteria</taxon>
        <taxon>Bacillati</taxon>
        <taxon>Actinomycetota</taxon>
        <taxon>Actinomycetes</taxon>
        <taxon>Mycobacteriales</taxon>
        <taxon>Mycobacteriaceae</taxon>
        <taxon>Mycolicibacterium</taxon>
    </lineage>
</organism>
<feature type="chain" id="PRO_5046270984" evidence="1">
    <location>
        <begin position="23"/>
        <end position="229"/>
    </location>
</feature>
<dbReference type="RefSeq" id="WP_264069702.1">
    <property type="nucleotide sequence ID" value="NZ_JACKTY010000033.1"/>
</dbReference>
<evidence type="ECO:0000313" key="4">
    <source>
        <dbReference type="Proteomes" id="UP001526201"/>
    </source>
</evidence>
<dbReference type="NCBIfam" id="NF043047">
    <property type="entry name" value="EstaseRv3036c"/>
    <property type="match status" value="1"/>
</dbReference>
<evidence type="ECO:0000313" key="3">
    <source>
        <dbReference type="EMBL" id="MCV7228553.1"/>
    </source>
</evidence>
<dbReference type="InterPro" id="IPR037126">
    <property type="entry name" value="PdaC/RsiV-like_sf"/>
</dbReference>
<evidence type="ECO:0000259" key="2">
    <source>
        <dbReference type="Pfam" id="PF11738"/>
    </source>
</evidence>
<dbReference type="EMBL" id="JACKTY010000033">
    <property type="protein sequence ID" value="MCV7228553.1"/>
    <property type="molecule type" value="Genomic_DNA"/>
</dbReference>
<dbReference type="Proteomes" id="UP001526201">
    <property type="component" value="Unassembled WGS sequence"/>
</dbReference>
<reference evidence="3 4" key="1">
    <citation type="journal article" date="2022" name="BMC Genomics">
        <title>Comparative genome analysis of mycobacteria focusing on tRNA and non-coding RNA.</title>
        <authorList>
            <person name="Behra P.R.K."/>
            <person name="Pettersson B.M.F."/>
            <person name="Ramesh M."/>
            <person name="Das S."/>
            <person name="Dasgupta S."/>
            <person name="Kirsebom L.A."/>
        </authorList>
    </citation>
    <scope>NUCLEOTIDE SEQUENCE [LARGE SCALE GENOMIC DNA]</scope>
    <source>
        <strain evidence="3 4">DSM 44078</strain>
    </source>
</reference>
<feature type="domain" description="DUF3298" evidence="2">
    <location>
        <begin position="146"/>
        <end position="220"/>
    </location>
</feature>
<evidence type="ECO:0000256" key="1">
    <source>
        <dbReference type="SAM" id="SignalP"/>
    </source>
</evidence>
<keyword evidence="1" id="KW-0732">Signal</keyword>
<name>A0ABT3CGD3_9MYCO</name>
<protein>
    <submittedName>
        <fullName evidence="3">DUF3298 domain-containing protein</fullName>
    </submittedName>
</protein>
<dbReference type="Gene3D" id="3.30.565.40">
    <property type="entry name" value="Fervidobacterium nodosum Rt17-B1 like"/>
    <property type="match status" value="1"/>
</dbReference>
<dbReference type="InterPro" id="IPR053421">
    <property type="entry name" value="Esterase_Immunogenic_RsiV"/>
</dbReference>
<dbReference type="InterPro" id="IPR021729">
    <property type="entry name" value="DUF3298"/>
</dbReference>
<gene>
    <name evidence="3" type="ORF">H7J73_21285</name>
</gene>
<sequence length="229" mass="24076">MRIVFAAVTLAGALLLGSPAVAAAQPMCTDFGGTLGPDQMCDVHVSNATYMLDMNFPVDYPDEGPLTAYLTQTRDGFVTVANMPGSTGLPYALDVTSSRFTAGAAPGGTSSVVLEVYQNVGGARPSTWYQSFNYDLLKKAPITFDTLFLPGSQPLNVIFPLVQQDLEKQSGMSDPVPVGDGMNPENYQNFALTDDAVTFFFSQGELMAGAAGATKVSIPRTALAAVLAP</sequence>
<feature type="signal peptide" evidence="1">
    <location>
        <begin position="1"/>
        <end position="22"/>
    </location>
</feature>
<comment type="caution">
    <text evidence="3">The sequence shown here is derived from an EMBL/GenBank/DDBJ whole genome shotgun (WGS) entry which is preliminary data.</text>
</comment>
<keyword evidence="4" id="KW-1185">Reference proteome</keyword>